<keyword evidence="4 7" id="KW-1133">Transmembrane helix</keyword>
<dbReference type="GO" id="GO:0043190">
    <property type="term" value="C:ATP-binding cassette (ABC) transporter complex"/>
    <property type="evidence" value="ECO:0007669"/>
    <property type="project" value="TreeGrafter"/>
</dbReference>
<dbReference type="PATRIC" id="fig|322095.3.peg.1615"/>
<reference evidence="9" key="1">
    <citation type="submission" date="2016-01" db="EMBL/GenBank/DDBJ databases">
        <authorList>
            <person name="Mitreva M."/>
            <person name="Pepin K.H."/>
            <person name="Mihindukulasuriya K.A."/>
            <person name="Fulton R."/>
            <person name="Fronick C."/>
            <person name="O'Laughlin M."/>
            <person name="Miner T."/>
            <person name="Herter B."/>
            <person name="Rosa B.A."/>
            <person name="Cordes M."/>
            <person name="Tomlinson C."/>
            <person name="Wollam A."/>
            <person name="Palsikar V.B."/>
            <person name="Mardis E.R."/>
            <person name="Wilson R.K."/>
        </authorList>
    </citation>
    <scope>NUCLEOTIDE SEQUENCE [LARGE SCALE GENOMIC DNA]</scope>
    <source>
        <strain evidence="9">KA00683</strain>
    </source>
</reference>
<name>A0A134B3Y5_9PORP</name>
<accession>A0A134B3Y5</accession>
<dbReference type="InterPro" id="IPR005495">
    <property type="entry name" value="LptG/LptF_permease"/>
</dbReference>
<evidence type="ECO:0000256" key="5">
    <source>
        <dbReference type="ARBA" id="ARBA00023136"/>
    </source>
</evidence>
<feature type="transmembrane region" description="Helical" evidence="7">
    <location>
        <begin position="109"/>
        <end position="127"/>
    </location>
</feature>
<dbReference type="PANTHER" id="PTHR33529:SF6">
    <property type="entry name" value="YJGP_YJGQ FAMILY PERMEASE"/>
    <property type="match status" value="1"/>
</dbReference>
<sequence length="682" mass="76978">MINKLAIVDVPKIVDKYILRTFIPLFVMSFAVCWFIVVMQFLWRYIDELVGKGLSGFMLLKIIFYAALSFIPMSLPLGILLASLMTLGNLGERLELLALKASGIRLYRIIRPIMLLVVAMACGLFYFQNDLMIRAQVRMWTLVITAKYAAPEMEITPGVFYTGIPGYSLYAKSRDASTGLMHRMMVYDMSRGYLNPRIIRADSGRLVMDKSKKFLVLKLYQGQSFENIQTQSYNTASEPVPYMLPHFDYSETFIPFDANIKMQDEGELSSMYVGKNLHQLQVSIDSIRPILDSTRNSYARIVQSDLLTSHYGFSPYAYEDTTVFARQQERIATLVKETSGVKPEEAKASLTLTAQDSLQAIGAALDKAKRITEEAQIYTGTDDTEFYHYRTFHQEWHRKFTFPVSCIIFALIGASLGAIVRRGGIGMPIIISIFFFVVYFIIDSFGTNMLRSESIPIWLGMWLSNILLFPVGIFLAYKANQDSSALNVEAYVIFFRKLFGFRGVRKVEYQELIIEEADYEAGAAAVAQAIAHTDALLRSPMLSGRIWQIWSNGSEQQALAALSEELDAITESLRHTPSRLLVSKLCDLPLLPTRLSPFLPEEPRWGRILGAILPISLPFGLFLSRVRTHLKADLRTTRTVLTQIAEEVAVAAKGVHRPAPELSTTQPTDPDSWQVAIHTQDQ</sequence>
<organism evidence="8 9">
    <name type="scientific">Porphyromonas somerae</name>
    <dbReference type="NCBI Taxonomy" id="322095"/>
    <lineage>
        <taxon>Bacteria</taxon>
        <taxon>Pseudomonadati</taxon>
        <taxon>Bacteroidota</taxon>
        <taxon>Bacteroidia</taxon>
        <taxon>Bacteroidales</taxon>
        <taxon>Porphyromonadaceae</taxon>
        <taxon>Porphyromonas</taxon>
    </lineage>
</organism>
<protein>
    <submittedName>
        <fullName evidence="8">Permease, YjgP/YjgQ family</fullName>
    </submittedName>
</protein>
<evidence type="ECO:0000256" key="4">
    <source>
        <dbReference type="ARBA" id="ARBA00022989"/>
    </source>
</evidence>
<dbReference type="STRING" id="322095.HMPREF3185_01640"/>
<dbReference type="Pfam" id="PF03739">
    <property type="entry name" value="LptF_LptG"/>
    <property type="match status" value="2"/>
</dbReference>
<comment type="subcellular location">
    <subcellularLocation>
        <location evidence="1">Cell membrane</location>
        <topology evidence="1">Multi-pass membrane protein</topology>
    </subcellularLocation>
</comment>
<dbReference type="Proteomes" id="UP000070224">
    <property type="component" value="Unassembled WGS sequence"/>
</dbReference>
<evidence type="ECO:0000256" key="3">
    <source>
        <dbReference type="ARBA" id="ARBA00022692"/>
    </source>
</evidence>
<evidence type="ECO:0000256" key="7">
    <source>
        <dbReference type="SAM" id="Phobius"/>
    </source>
</evidence>
<evidence type="ECO:0000256" key="6">
    <source>
        <dbReference type="SAM" id="MobiDB-lite"/>
    </source>
</evidence>
<dbReference type="PANTHER" id="PTHR33529">
    <property type="entry name" value="SLR0882 PROTEIN-RELATED"/>
    <property type="match status" value="1"/>
</dbReference>
<evidence type="ECO:0000313" key="8">
    <source>
        <dbReference type="EMBL" id="KXB74647.1"/>
    </source>
</evidence>
<feature type="compositionally biased region" description="Polar residues" evidence="6">
    <location>
        <begin position="662"/>
        <end position="682"/>
    </location>
</feature>
<evidence type="ECO:0000256" key="1">
    <source>
        <dbReference type="ARBA" id="ARBA00004651"/>
    </source>
</evidence>
<keyword evidence="3 7" id="KW-0812">Transmembrane</keyword>
<evidence type="ECO:0000256" key="2">
    <source>
        <dbReference type="ARBA" id="ARBA00022475"/>
    </source>
</evidence>
<feature type="region of interest" description="Disordered" evidence="6">
    <location>
        <begin position="655"/>
        <end position="682"/>
    </location>
</feature>
<evidence type="ECO:0000313" key="9">
    <source>
        <dbReference type="Proteomes" id="UP000070224"/>
    </source>
</evidence>
<feature type="transmembrane region" description="Helical" evidence="7">
    <location>
        <begin position="21"/>
        <end position="42"/>
    </location>
</feature>
<comment type="caution">
    <text evidence="8">The sequence shown here is derived from an EMBL/GenBank/DDBJ whole genome shotgun (WGS) entry which is preliminary data.</text>
</comment>
<keyword evidence="9" id="KW-1185">Reference proteome</keyword>
<feature type="transmembrane region" description="Helical" evidence="7">
    <location>
        <begin position="457"/>
        <end position="477"/>
    </location>
</feature>
<keyword evidence="2" id="KW-1003">Cell membrane</keyword>
<dbReference type="AlphaFoldDB" id="A0A134B3Y5"/>
<dbReference type="GO" id="GO:0015920">
    <property type="term" value="P:lipopolysaccharide transport"/>
    <property type="evidence" value="ECO:0007669"/>
    <property type="project" value="TreeGrafter"/>
</dbReference>
<proteinExistence type="predicted"/>
<keyword evidence="5 7" id="KW-0472">Membrane</keyword>
<feature type="transmembrane region" description="Helical" evidence="7">
    <location>
        <begin position="425"/>
        <end position="445"/>
    </location>
</feature>
<gene>
    <name evidence="8" type="ORF">HMPREF3185_01640</name>
</gene>
<feature type="transmembrane region" description="Helical" evidence="7">
    <location>
        <begin position="62"/>
        <end position="88"/>
    </location>
</feature>
<feature type="transmembrane region" description="Helical" evidence="7">
    <location>
        <begin position="400"/>
        <end position="419"/>
    </location>
</feature>
<dbReference type="EMBL" id="LSDK01000115">
    <property type="protein sequence ID" value="KXB74647.1"/>
    <property type="molecule type" value="Genomic_DNA"/>
</dbReference>